<dbReference type="InterPro" id="IPR027417">
    <property type="entry name" value="P-loop_NTPase"/>
</dbReference>
<evidence type="ECO:0000313" key="3">
    <source>
        <dbReference type="EMBL" id="TDH61123.1"/>
    </source>
</evidence>
<dbReference type="InterPro" id="IPR038726">
    <property type="entry name" value="PDDEXK_AddAB-type"/>
</dbReference>
<feature type="domain" description="PD-(D/E)XK endonuclease-like" evidence="2">
    <location>
        <begin position="749"/>
        <end position="982"/>
    </location>
</feature>
<evidence type="ECO:0000313" key="4">
    <source>
        <dbReference type="Proteomes" id="UP000295096"/>
    </source>
</evidence>
<dbReference type="RefSeq" id="WP_133290119.1">
    <property type="nucleotide sequence ID" value="NZ_SMSJ01000026.1"/>
</dbReference>
<name>A0A4R5QE49_9PROT</name>
<reference evidence="3 4" key="1">
    <citation type="journal article" date="2016" name="J. Microbiol.">
        <title>Dankookia rubra gen. nov., sp. nov., an alphaproteobacterium isolated from sediment of a shallow stream.</title>
        <authorList>
            <person name="Kim W.H."/>
            <person name="Kim D.H."/>
            <person name="Kang K."/>
            <person name="Ahn T.Y."/>
        </authorList>
    </citation>
    <scope>NUCLEOTIDE SEQUENCE [LARGE SCALE GENOMIC DNA]</scope>
    <source>
        <strain evidence="3 4">JCM30602</strain>
    </source>
</reference>
<evidence type="ECO:0000256" key="1">
    <source>
        <dbReference type="SAM" id="MobiDB-lite"/>
    </source>
</evidence>
<dbReference type="AlphaFoldDB" id="A0A4R5QE49"/>
<comment type="caution">
    <text evidence="3">The sequence shown here is derived from an EMBL/GenBank/DDBJ whole genome shotgun (WGS) entry which is preliminary data.</text>
</comment>
<protein>
    <submittedName>
        <fullName evidence="3">Double-strand break repair protein AddB</fullName>
    </submittedName>
</protein>
<organism evidence="3 4">
    <name type="scientific">Dankookia rubra</name>
    <dbReference type="NCBI Taxonomy" id="1442381"/>
    <lineage>
        <taxon>Bacteria</taxon>
        <taxon>Pseudomonadati</taxon>
        <taxon>Pseudomonadota</taxon>
        <taxon>Alphaproteobacteria</taxon>
        <taxon>Acetobacterales</taxon>
        <taxon>Roseomonadaceae</taxon>
        <taxon>Dankookia</taxon>
    </lineage>
</organism>
<dbReference type="NCBIfam" id="TIGR02786">
    <property type="entry name" value="addB_alphas"/>
    <property type="match status" value="1"/>
</dbReference>
<gene>
    <name evidence="3" type="primary">addB</name>
    <name evidence="3" type="ORF">E2C06_18645</name>
</gene>
<dbReference type="InterPro" id="IPR014153">
    <property type="entry name" value="Ds_break_AddB"/>
</dbReference>
<dbReference type="SUPFAM" id="SSF52540">
    <property type="entry name" value="P-loop containing nucleoside triphosphate hydrolases"/>
    <property type="match status" value="1"/>
</dbReference>
<proteinExistence type="predicted"/>
<dbReference type="Proteomes" id="UP000295096">
    <property type="component" value="Unassembled WGS sequence"/>
</dbReference>
<dbReference type="Pfam" id="PF12705">
    <property type="entry name" value="PDDEXK_1"/>
    <property type="match status" value="1"/>
</dbReference>
<dbReference type="EMBL" id="SMSJ01000026">
    <property type="protein sequence ID" value="TDH61123.1"/>
    <property type="molecule type" value="Genomic_DNA"/>
</dbReference>
<feature type="region of interest" description="Disordered" evidence="1">
    <location>
        <begin position="716"/>
        <end position="748"/>
    </location>
</feature>
<keyword evidence="4" id="KW-1185">Reference proteome</keyword>
<accession>A0A4R5QE49</accession>
<dbReference type="OrthoDB" id="9780606at2"/>
<sequence length="1029" mass="109559">MRLHAIPAHLPFLDCLAAGVLRSIPGDAPERLSRVTILLPTRRSARALRVAFLRAAHGRALLLPRMRALAGLSTEDADELALPVLLDLPPAVDPLRRQAVLAGYIARLPKDRGGPATPEQAWSLAGALATLLDEIALEETDLDLLAGSPPEALNDAWLERLEKLVPDTHAAHWQITLRFVRGVMAQWQDWLAREGLLDIGMRRAQALRAQTRAWQQDPPRDPVIAAGIGVGGTIPAAEELLRVVATELPQGCVVLHGLDAGSLEPRMWEAIHDAPTHPFCGQHRLLQRLGARQEDVKRWHGCPADEAVPLAVPERRPALLGMALRPAAGLPAWQSRRPSEWRPALEGLSQLTAPDAQAEAVAIALTLREALEDPKARAALVTPDRDLARRVSAELARHGVTADDSAGEPLGETPAGAFLRLLARLAATELAPVPLLAVLKHPLCAGGWDRPRWAAAVRRLELAALRGARPGPGLEGLRAAARAGLAREAEAAALAEVMALLGVLETALGGFTGLPEGVTRPPRDLLAAHLAAAEALAATALVAGGLRLYAGEEGEALAAHLAALDPAMEAMPPVAAAAWPALFDAAMAGAAAPSLRATRGREHGAHPRVEILGLLEARLLTFDRVVLGALDETVWPLATDPGPWMSRPMRKDFGLPEPEARIGRVCADFLLAACSAPVAVLSRAARRGGAPTVPARWLTRIETFLQGQDGLALDQGPAMGWAGQLDRTDRPEPCGRPAPRPRPDQRPARISVTQVETLIADPYAFYARHVLRLRALDPLDADAGALDYGNLVHAAMAGFVRRLSGRPWPGADAARARWAEAAREALEQAAPRPGLAAFWTPRLDRIGGFAVEQEAAMRQGEGPVPSLVELRGELPLRLDGREVVLTAYADRIDVTPQGLRLLDYKTGEPPTGEAVRDGRKPQLTLEAAIAAAGGFEGVAPADAAALVYWKLSGGPVPGEEKRAVEGAPLVRQLADDARSALLGLVGDFLLGDRAFVARPHPKRAPAGSDYDHLSRLAEWAGAEDARGPA</sequence>
<evidence type="ECO:0000259" key="2">
    <source>
        <dbReference type="Pfam" id="PF12705"/>
    </source>
</evidence>